<evidence type="ECO:0000313" key="6">
    <source>
        <dbReference type="EMBL" id="CEI72640.1"/>
    </source>
</evidence>
<sequence length="115" mass="13467">MDDYRKSISRENIIMLLMAGGIIVFNFIGFIISYFVWKDYSKDSDFIARNGRRLLNFHISFFIYEIISGLLVFLLVGMVLLPLVSIAYLVLNIIAMIRYGSYRDYDFPFTLNIIK</sequence>
<dbReference type="InterPro" id="IPR019109">
    <property type="entry name" value="MamF_MmsF"/>
</dbReference>
<dbReference type="RefSeq" id="WP_166505254.1">
    <property type="nucleotide sequence ID" value="NZ_LN650648.1"/>
</dbReference>
<dbReference type="Proteomes" id="UP000245695">
    <property type="component" value="Chromosome 1"/>
</dbReference>
<dbReference type="KEGG" id="rhom:FRIFI_1101"/>
<dbReference type="EMBL" id="LN650648">
    <property type="protein sequence ID" value="CEI72640.1"/>
    <property type="molecule type" value="Genomic_DNA"/>
</dbReference>
<organism evidence="6 7">
    <name type="scientific">Romboutsia hominis</name>
    <dbReference type="NCBI Taxonomy" id="1507512"/>
    <lineage>
        <taxon>Bacteria</taxon>
        <taxon>Bacillati</taxon>
        <taxon>Bacillota</taxon>
        <taxon>Clostridia</taxon>
        <taxon>Peptostreptococcales</taxon>
        <taxon>Peptostreptococcaceae</taxon>
        <taxon>Romboutsia</taxon>
    </lineage>
</organism>
<dbReference type="Pfam" id="PF09685">
    <property type="entry name" value="MamF_MmsF"/>
    <property type="match status" value="1"/>
</dbReference>
<evidence type="ECO:0000313" key="7">
    <source>
        <dbReference type="Proteomes" id="UP000245695"/>
    </source>
</evidence>
<accession>A0A2P2BQK2</accession>
<reference evidence="6 7" key="1">
    <citation type="submission" date="2014-09" db="EMBL/GenBank/DDBJ databases">
        <authorList>
            <person name="Hornung B.V."/>
        </authorList>
    </citation>
    <scope>NUCLEOTIDE SEQUENCE [LARGE SCALE GENOMIC DNA]</scope>
    <source>
        <strain evidence="6 7">FRIFI</strain>
    </source>
</reference>
<keyword evidence="2 5" id="KW-0812">Transmembrane</keyword>
<evidence type="ECO:0000256" key="3">
    <source>
        <dbReference type="ARBA" id="ARBA00022989"/>
    </source>
</evidence>
<keyword evidence="7" id="KW-1185">Reference proteome</keyword>
<feature type="transmembrane region" description="Helical" evidence="5">
    <location>
        <begin position="57"/>
        <end position="90"/>
    </location>
</feature>
<gene>
    <name evidence="6" type="ORF">FRIFI_1101</name>
</gene>
<dbReference type="AlphaFoldDB" id="A0A2P2BQK2"/>
<protein>
    <submittedName>
        <fullName evidence="6">Tic20-like protein</fullName>
    </submittedName>
</protein>
<keyword evidence="4 5" id="KW-0472">Membrane</keyword>
<evidence type="ECO:0000256" key="1">
    <source>
        <dbReference type="ARBA" id="ARBA00004141"/>
    </source>
</evidence>
<name>A0A2P2BQK2_9FIRM</name>
<comment type="subcellular location">
    <subcellularLocation>
        <location evidence="1">Membrane</location>
        <topology evidence="1">Multi-pass membrane protein</topology>
    </subcellularLocation>
</comment>
<proteinExistence type="predicted"/>
<evidence type="ECO:0000256" key="5">
    <source>
        <dbReference type="SAM" id="Phobius"/>
    </source>
</evidence>
<evidence type="ECO:0000256" key="4">
    <source>
        <dbReference type="ARBA" id="ARBA00023136"/>
    </source>
</evidence>
<keyword evidence="3 5" id="KW-1133">Transmembrane helix</keyword>
<evidence type="ECO:0000256" key="2">
    <source>
        <dbReference type="ARBA" id="ARBA00022692"/>
    </source>
</evidence>
<feature type="transmembrane region" description="Helical" evidence="5">
    <location>
        <begin position="12"/>
        <end position="37"/>
    </location>
</feature>